<dbReference type="EMBL" id="CM026426">
    <property type="protein sequence ID" value="KAG0575374.1"/>
    <property type="molecule type" value="Genomic_DNA"/>
</dbReference>
<dbReference type="AlphaFoldDB" id="A0A8T0HWD9"/>
<accession>A0A8T0HWD9</accession>
<evidence type="ECO:0000313" key="2">
    <source>
        <dbReference type="Proteomes" id="UP000822688"/>
    </source>
</evidence>
<gene>
    <name evidence="1" type="ORF">KC19_VG341100</name>
</gene>
<protein>
    <submittedName>
        <fullName evidence="1">Uncharacterized protein</fullName>
    </submittedName>
</protein>
<comment type="caution">
    <text evidence="1">The sequence shown here is derived from an EMBL/GenBank/DDBJ whole genome shotgun (WGS) entry which is preliminary data.</text>
</comment>
<evidence type="ECO:0000313" key="1">
    <source>
        <dbReference type="EMBL" id="KAG0575374.1"/>
    </source>
</evidence>
<dbReference type="Proteomes" id="UP000822688">
    <property type="component" value="Chromosome V"/>
</dbReference>
<feature type="non-terminal residue" evidence="1">
    <location>
        <position position="1"/>
    </location>
</feature>
<sequence length="86" mass="9320">DGREARRGTNYGSVDSYGRQECGRAPASYCGKATLRNLKSVLSEMRYRCTIAGGVKYLELDDTQQVPVTLHAPYAAGGCQAQMSLT</sequence>
<organism evidence="1 2">
    <name type="scientific">Ceratodon purpureus</name>
    <name type="common">Fire moss</name>
    <name type="synonym">Dicranum purpureum</name>
    <dbReference type="NCBI Taxonomy" id="3225"/>
    <lineage>
        <taxon>Eukaryota</taxon>
        <taxon>Viridiplantae</taxon>
        <taxon>Streptophyta</taxon>
        <taxon>Embryophyta</taxon>
        <taxon>Bryophyta</taxon>
        <taxon>Bryophytina</taxon>
        <taxon>Bryopsida</taxon>
        <taxon>Dicranidae</taxon>
        <taxon>Pseudoditrichales</taxon>
        <taxon>Ditrichaceae</taxon>
        <taxon>Ceratodon</taxon>
    </lineage>
</organism>
<name>A0A8T0HWD9_CERPU</name>
<reference evidence="1" key="1">
    <citation type="submission" date="2020-06" db="EMBL/GenBank/DDBJ databases">
        <title>WGS assembly of Ceratodon purpureus strain R40.</title>
        <authorList>
            <person name="Carey S.B."/>
            <person name="Jenkins J."/>
            <person name="Shu S."/>
            <person name="Lovell J.T."/>
            <person name="Sreedasyam A."/>
            <person name="Maumus F."/>
            <person name="Tiley G.P."/>
            <person name="Fernandez-Pozo N."/>
            <person name="Barry K."/>
            <person name="Chen C."/>
            <person name="Wang M."/>
            <person name="Lipzen A."/>
            <person name="Daum C."/>
            <person name="Saski C.A."/>
            <person name="Payton A.C."/>
            <person name="Mcbreen J.C."/>
            <person name="Conrad R.E."/>
            <person name="Kollar L.M."/>
            <person name="Olsson S."/>
            <person name="Huttunen S."/>
            <person name="Landis J.B."/>
            <person name="Wickett N.J."/>
            <person name="Johnson M.G."/>
            <person name="Rensing S.A."/>
            <person name="Grimwood J."/>
            <person name="Schmutz J."/>
            <person name="Mcdaniel S.F."/>
        </authorList>
    </citation>
    <scope>NUCLEOTIDE SEQUENCE</scope>
    <source>
        <strain evidence="1">R40</strain>
    </source>
</reference>
<keyword evidence="2" id="KW-1185">Reference proteome</keyword>
<proteinExistence type="predicted"/>